<accession>A0A4Q1HK58</accession>
<dbReference type="Proteomes" id="UP000290849">
    <property type="component" value="Unassembled WGS sequence"/>
</dbReference>
<name>A0A4Q1HK58_9BURK</name>
<evidence type="ECO:0000313" key="2">
    <source>
        <dbReference type="Proteomes" id="UP000290849"/>
    </source>
</evidence>
<keyword evidence="2" id="KW-1185">Reference proteome</keyword>
<dbReference type="EMBL" id="PYAL01000004">
    <property type="protein sequence ID" value="RXN88016.1"/>
    <property type="molecule type" value="Genomic_DNA"/>
</dbReference>
<organism evidence="1 2">
    <name type="scientific">Achromobacter aloeverae</name>
    <dbReference type="NCBI Taxonomy" id="1750518"/>
    <lineage>
        <taxon>Bacteria</taxon>
        <taxon>Pseudomonadati</taxon>
        <taxon>Pseudomonadota</taxon>
        <taxon>Betaproteobacteria</taxon>
        <taxon>Burkholderiales</taxon>
        <taxon>Alcaligenaceae</taxon>
        <taxon>Achromobacter</taxon>
    </lineage>
</organism>
<protein>
    <submittedName>
        <fullName evidence="1">Uncharacterized protein</fullName>
    </submittedName>
</protein>
<gene>
    <name evidence="1" type="ORF">C7R54_15685</name>
</gene>
<evidence type="ECO:0000313" key="1">
    <source>
        <dbReference type="EMBL" id="RXN88016.1"/>
    </source>
</evidence>
<proteinExistence type="predicted"/>
<reference evidence="1 2" key="1">
    <citation type="journal article" date="2017" name="Int. J. Syst. Evol. Microbiol.">
        <title>Achromobacter aloeverae sp. nov., isolated from the root of Aloe vera (L.) Burm.f.</title>
        <authorList>
            <person name="Kuncharoen N."/>
            <person name="Muramatsu Y."/>
            <person name="Shibata C."/>
            <person name="Kamakura Y."/>
            <person name="Nakagawa Y."/>
            <person name="Tanasupawat S."/>
        </authorList>
    </citation>
    <scope>NUCLEOTIDE SEQUENCE [LARGE SCALE GENOMIC DNA]</scope>
    <source>
        <strain evidence="1 2">AVA-1</strain>
    </source>
</reference>
<sequence length="113" mass="11160">MQRIPKAIPAAQLTTSAATYYTAPGGTVGTINNLSLTNTSVNPVAVTLYRVPSGGSPAASNTILAAFSLSAGQTYVPPQAIGLQLDAGMTLQAMAATGAAVTLAGGVYETSGS</sequence>
<comment type="caution">
    <text evidence="1">The sequence shown here is derived from an EMBL/GenBank/DDBJ whole genome shotgun (WGS) entry which is preliminary data.</text>
</comment>
<dbReference type="AlphaFoldDB" id="A0A4Q1HK58"/>
<dbReference type="OrthoDB" id="9135616at2"/>